<evidence type="ECO:0000313" key="2">
    <source>
        <dbReference type="EMBL" id="GHI79849.1"/>
    </source>
</evidence>
<reference evidence="3" key="1">
    <citation type="submission" date="2023-07" db="EMBL/GenBank/DDBJ databases">
        <title>Whole genome shotgun sequence of Streptomyces spororaveus NBRC 15456.</title>
        <authorList>
            <person name="Komaki H."/>
            <person name="Tamura T."/>
        </authorList>
    </citation>
    <scope>NUCLEOTIDE SEQUENCE [LARGE SCALE GENOMIC DNA]</scope>
    <source>
        <strain evidence="3">NBRC 15456</strain>
    </source>
</reference>
<sequence length="63" mass="6638">MSHDRPNVPGAGISEGPGTVVRRAQAGGSSAPDDYRADHGYKAIPTYPQDVIRCICTNLGVEL</sequence>
<protein>
    <submittedName>
        <fullName evidence="2">Uncharacterized protein</fullName>
    </submittedName>
</protein>
<comment type="caution">
    <text evidence="2">The sequence shown here is derived from an EMBL/GenBank/DDBJ whole genome shotgun (WGS) entry which is preliminary data.</text>
</comment>
<dbReference type="EMBL" id="BNED01000005">
    <property type="protein sequence ID" value="GHI79849.1"/>
    <property type="molecule type" value="Genomic_DNA"/>
</dbReference>
<gene>
    <name evidence="2" type="ORF">Sspor_54100</name>
</gene>
<evidence type="ECO:0000256" key="1">
    <source>
        <dbReference type="SAM" id="MobiDB-lite"/>
    </source>
</evidence>
<feature type="region of interest" description="Disordered" evidence="1">
    <location>
        <begin position="1"/>
        <end position="38"/>
    </location>
</feature>
<organism evidence="2 3">
    <name type="scientific">Streptomyces spororaveus</name>
    <dbReference type="NCBI Taxonomy" id="284039"/>
    <lineage>
        <taxon>Bacteria</taxon>
        <taxon>Bacillati</taxon>
        <taxon>Actinomycetota</taxon>
        <taxon>Actinomycetes</taxon>
        <taxon>Kitasatosporales</taxon>
        <taxon>Streptomycetaceae</taxon>
        <taxon>Streptomyces</taxon>
    </lineage>
</organism>
<dbReference type="Proteomes" id="UP000608522">
    <property type="component" value="Unassembled WGS sequence"/>
</dbReference>
<name>A0ABQ3THF8_9ACTN</name>
<keyword evidence="3" id="KW-1185">Reference proteome</keyword>
<proteinExistence type="predicted"/>
<accession>A0ABQ3THF8</accession>
<evidence type="ECO:0000313" key="3">
    <source>
        <dbReference type="Proteomes" id="UP000608522"/>
    </source>
</evidence>